<dbReference type="PATRIC" id="fig|662479.7.peg.991"/>
<keyword evidence="2" id="KW-1185">Reference proteome</keyword>
<dbReference type="RefSeq" id="WP_008318776.1">
    <property type="nucleotide sequence ID" value="NZ_AOLN01000007.1"/>
</dbReference>
<organism evidence="1 2">
    <name type="scientific">Haloferax mucosum ATCC BAA-1512</name>
    <dbReference type="NCBI Taxonomy" id="662479"/>
    <lineage>
        <taxon>Archaea</taxon>
        <taxon>Methanobacteriati</taxon>
        <taxon>Methanobacteriota</taxon>
        <taxon>Stenosarchaea group</taxon>
        <taxon>Halobacteria</taxon>
        <taxon>Halobacteriales</taxon>
        <taxon>Haloferacaceae</taxon>
        <taxon>Haloferax</taxon>
    </lineage>
</organism>
<reference evidence="1 2" key="1">
    <citation type="journal article" date="2014" name="PLoS Genet.">
        <title>Phylogenetically driven sequencing of extremely halophilic archaea reveals strategies for static and dynamic osmo-response.</title>
        <authorList>
            <person name="Becker E.A."/>
            <person name="Seitzer P.M."/>
            <person name="Tritt A."/>
            <person name="Larsen D."/>
            <person name="Krusor M."/>
            <person name="Yao A.I."/>
            <person name="Wu D."/>
            <person name="Madern D."/>
            <person name="Eisen J.A."/>
            <person name="Darling A.E."/>
            <person name="Facciotti M.T."/>
        </authorList>
    </citation>
    <scope>NUCLEOTIDE SEQUENCE [LARGE SCALE GENOMIC DNA]</scope>
    <source>
        <strain evidence="1 2">ATCC BAA-1512</strain>
    </source>
</reference>
<name>M0ILV7_9EURY</name>
<comment type="caution">
    <text evidence="1">The sequence shown here is derived from an EMBL/GenBank/DDBJ whole genome shotgun (WGS) entry which is preliminary data.</text>
</comment>
<accession>M0ILV7</accession>
<evidence type="ECO:0000313" key="1">
    <source>
        <dbReference type="EMBL" id="ELZ96444.1"/>
    </source>
</evidence>
<gene>
    <name evidence="1" type="ORF">C440_04833</name>
</gene>
<dbReference type="Proteomes" id="UP000011550">
    <property type="component" value="Unassembled WGS sequence"/>
</dbReference>
<protein>
    <submittedName>
        <fullName evidence="1">Uncharacterized protein</fullName>
    </submittedName>
</protein>
<dbReference type="EMBL" id="AOLN01000007">
    <property type="protein sequence ID" value="ELZ96444.1"/>
    <property type="molecule type" value="Genomic_DNA"/>
</dbReference>
<evidence type="ECO:0000313" key="2">
    <source>
        <dbReference type="Proteomes" id="UP000011550"/>
    </source>
</evidence>
<dbReference type="STRING" id="662479.C440_04833"/>
<dbReference type="AlphaFoldDB" id="M0ILV7"/>
<sequence length="280" mass="31919">MVRRNLSDEEKERLDAIKEAENIGSDAQAVRVLINDAYDRLDDKATYDPLSERFTPLDTDEIRDILWRFDAPAINPDHLASWPRDRPDKKRVLAAICRYEGVSKKGGVRWQLKKHLGEGDPIVVRKAAGADNKDKRAPRNIHYYLADVVDMLDEHPPEDADNLPEGYNEDYDGILADDEEYLVDTAEEWIENTRKAMSRDDLPAGPFRGKLNFLDRLVNEAPEHHPGAKRLEDFRSELVAHIEELEADDGGDEQENKDDDTEELAEWDVLEAAESGGDEE</sequence>
<proteinExistence type="predicted"/>